<dbReference type="EMBL" id="JADQUG010000130">
    <property type="protein sequence ID" value="MBG9355482.1"/>
    <property type="molecule type" value="Genomic_DNA"/>
</dbReference>
<keyword evidence="6" id="KW-1185">Reference proteome</keyword>
<evidence type="ECO:0000313" key="6">
    <source>
        <dbReference type="Proteomes" id="UP000615580"/>
    </source>
</evidence>
<evidence type="ECO:0000256" key="1">
    <source>
        <dbReference type="ARBA" id="ARBA00002190"/>
    </source>
</evidence>
<comment type="similarity">
    <text evidence="2">Belongs to the transposase IS30 family.</text>
</comment>
<evidence type="ECO:0000313" key="5">
    <source>
        <dbReference type="EMBL" id="MBG9355482.1"/>
    </source>
</evidence>
<gene>
    <name evidence="5" type="ORF">I4J41_13535</name>
</gene>
<dbReference type="PROSITE" id="PS01043">
    <property type="entry name" value="TRANSPOSASE_IS30"/>
    <property type="match status" value="1"/>
</dbReference>
<feature type="non-terminal residue" evidence="5">
    <location>
        <position position="1"/>
    </location>
</feature>
<protein>
    <submittedName>
        <fullName evidence="5">IS30 family transposase</fullName>
    </submittedName>
</protein>
<comment type="caution">
    <text evidence="5">The sequence shown here is derived from an EMBL/GenBank/DDBJ whole genome shotgun (WGS) entry which is preliminary data.</text>
</comment>
<feature type="compositionally biased region" description="Basic residues" evidence="3">
    <location>
        <begin position="21"/>
        <end position="33"/>
    </location>
</feature>
<dbReference type="PANTHER" id="PTHR10948:SF23">
    <property type="entry name" value="TRANSPOSASE INSI FOR INSERTION SEQUENCE ELEMENT IS30A-RELATED"/>
    <property type="match status" value="1"/>
</dbReference>
<reference evidence="5 6" key="1">
    <citation type="journal article" date="2020" name="J. Clin. Microbiol.">
        <title>Assessing the Genetic Diversity of Austrian Corynebacterium diphtheriae Clinical Isolates, 2011-2019.</title>
        <authorList>
            <person name="Schaeffer J."/>
            <person name="Huhulescu S."/>
            <person name="Stoeger A."/>
            <person name="Allerberger F."/>
            <person name="Ruppitsch W."/>
        </authorList>
    </citation>
    <scope>NUCLEOTIDE SEQUENCE [LARGE SCALE GENOMIC DNA]</scope>
    <source>
        <strain evidence="5 6">04-17</strain>
    </source>
</reference>
<dbReference type="SUPFAM" id="SSF53098">
    <property type="entry name" value="Ribonuclease H-like"/>
    <property type="match status" value="1"/>
</dbReference>
<dbReference type="Pfam" id="PF00665">
    <property type="entry name" value="rve"/>
    <property type="match status" value="1"/>
</dbReference>
<dbReference type="InterPro" id="IPR036397">
    <property type="entry name" value="RNaseH_sf"/>
</dbReference>
<dbReference type="InterPro" id="IPR001584">
    <property type="entry name" value="Integrase_cat-core"/>
</dbReference>
<dbReference type="PANTHER" id="PTHR10948">
    <property type="entry name" value="TRANSPOSASE"/>
    <property type="match status" value="1"/>
</dbReference>
<evidence type="ECO:0000256" key="3">
    <source>
        <dbReference type="SAM" id="MobiDB-lite"/>
    </source>
</evidence>
<dbReference type="Gene3D" id="3.30.420.10">
    <property type="entry name" value="Ribonuclease H-like superfamily/Ribonuclease H"/>
    <property type="match status" value="1"/>
</dbReference>
<dbReference type="NCBIfam" id="NF033563">
    <property type="entry name" value="transpos_IS30"/>
    <property type="match status" value="1"/>
</dbReference>
<dbReference type="RefSeq" id="WP_111946760.1">
    <property type="nucleotide sequence ID" value="NZ_CBCSFR010000108.1"/>
</dbReference>
<evidence type="ECO:0000256" key="2">
    <source>
        <dbReference type="ARBA" id="ARBA00006363"/>
    </source>
</evidence>
<evidence type="ECO:0000259" key="4">
    <source>
        <dbReference type="PROSITE" id="PS50994"/>
    </source>
</evidence>
<feature type="domain" description="Integrase catalytic" evidence="4">
    <location>
        <begin position="47"/>
        <end position="210"/>
    </location>
</feature>
<dbReference type="InterPro" id="IPR001598">
    <property type="entry name" value="Transposase_IS30_CS"/>
</dbReference>
<sequence>YQAMYVHARGQLKLEVKKMLRTGRSRRKPHKQPQQRTPRFKDPMTMIACRPAQVDERIIPGHWEGDLICGAGNKSAIGTLVERTTRFTILLHLPNHHDAGSVQEAIVKKMQGLPKLLRNSLTWDQGSEMALHKKISTSLDMDVFFCDPHCPWQRGTNENTNGLLRQYFPKATDLSQYPEDYLDAVAEELNDRPRKTLEYDKPSERILKLLA</sequence>
<proteinExistence type="inferred from homology"/>
<dbReference type="InterPro" id="IPR012337">
    <property type="entry name" value="RNaseH-like_sf"/>
</dbReference>
<dbReference type="InterPro" id="IPR053392">
    <property type="entry name" value="Transposase_IS30-like"/>
</dbReference>
<dbReference type="Proteomes" id="UP000615580">
    <property type="component" value="Unassembled WGS sequence"/>
</dbReference>
<dbReference type="InterPro" id="IPR051917">
    <property type="entry name" value="Transposase-Integrase"/>
</dbReference>
<name>A0ABS0LFS5_9CORY</name>
<accession>A0ABS0LFS5</accession>
<feature type="region of interest" description="Disordered" evidence="3">
    <location>
        <begin position="21"/>
        <end position="40"/>
    </location>
</feature>
<dbReference type="PROSITE" id="PS50994">
    <property type="entry name" value="INTEGRASE"/>
    <property type="match status" value="1"/>
</dbReference>
<organism evidence="5 6">
    <name type="scientific">Corynebacterium belfantii</name>
    <dbReference type="NCBI Taxonomy" id="2014537"/>
    <lineage>
        <taxon>Bacteria</taxon>
        <taxon>Bacillati</taxon>
        <taxon>Actinomycetota</taxon>
        <taxon>Actinomycetes</taxon>
        <taxon>Mycobacteriales</taxon>
        <taxon>Corynebacteriaceae</taxon>
        <taxon>Corynebacterium</taxon>
    </lineage>
</organism>
<comment type="function">
    <text evidence="1">Required for the transposition of the insertion element.</text>
</comment>